<dbReference type="AlphaFoldDB" id="A0A3E2NTN5"/>
<protein>
    <submittedName>
        <fullName evidence="2">DUF4199 domain-containing protein</fullName>
    </submittedName>
</protein>
<evidence type="ECO:0000313" key="2">
    <source>
        <dbReference type="EMBL" id="RFZ84373.1"/>
    </source>
</evidence>
<accession>A0A3E2NTN5</accession>
<keyword evidence="1" id="KW-0472">Membrane</keyword>
<dbReference type="RefSeq" id="WP_117381263.1">
    <property type="nucleotide sequence ID" value="NZ_QWDE01000001.1"/>
</dbReference>
<comment type="caution">
    <text evidence="2">The sequence shown here is derived from an EMBL/GenBank/DDBJ whole genome shotgun (WGS) entry which is preliminary data.</text>
</comment>
<evidence type="ECO:0000313" key="3">
    <source>
        <dbReference type="Proteomes" id="UP000260823"/>
    </source>
</evidence>
<sequence length="181" mass="20096">MENVAANPTKVATKWTLFYVLVSIVLTYTFEFLNIAPESPLKYISYIPFIAFLFLAQKEFKDQLGGYITFGQAFTTGFRYSLFSGLLLAIFVYLYLAVLSPGMLAHSLEQQQQVMADKGMSQDQIDKALEIGKKWGPLFGMIATALGSLIFGCIISLIGAAIFKKERSVYDVQDSNPDATV</sequence>
<dbReference type="EMBL" id="QWDE01000001">
    <property type="protein sequence ID" value="RFZ84373.1"/>
    <property type="molecule type" value="Genomic_DNA"/>
</dbReference>
<feature type="transmembrane region" description="Helical" evidence="1">
    <location>
        <begin position="80"/>
        <end position="98"/>
    </location>
</feature>
<organism evidence="2 3">
    <name type="scientific">Mucilaginibacter terrenus</name>
    <dbReference type="NCBI Taxonomy" id="2482727"/>
    <lineage>
        <taxon>Bacteria</taxon>
        <taxon>Pseudomonadati</taxon>
        <taxon>Bacteroidota</taxon>
        <taxon>Sphingobacteriia</taxon>
        <taxon>Sphingobacteriales</taxon>
        <taxon>Sphingobacteriaceae</taxon>
        <taxon>Mucilaginibacter</taxon>
    </lineage>
</organism>
<name>A0A3E2NTN5_9SPHI</name>
<keyword evidence="1" id="KW-0812">Transmembrane</keyword>
<dbReference type="Proteomes" id="UP000260823">
    <property type="component" value="Unassembled WGS sequence"/>
</dbReference>
<feature type="transmembrane region" description="Helical" evidence="1">
    <location>
        <begin position="138"/>
        <end position="163"/>
    </location>
</feature>
<feature type="transmembrane region" description="Helical" evidence="1">
    <location>
        <begin position="17"/>
        <end position="37"/>
    </location>
</feature>
<reference evidence="2 3" key="1">
    <citation type="submission" date="2018-08" db="EMBL/GenBank/DDBJ databases">
        <title>Mucilaginibacter terrae sp. nov., isolated from manganese diggings.</title>
        <authorList>
            <person name="Huang Y."/>
            <person name="Zhou Z."/>
        </authorList>
    </citation>
    <scope>NUCLEOTIDE SEQUENCE [LARGE SCALE GENOMIC DNA]</scope>
    <source>
        <strain evidence="2 3">ZH6</strain>
    </source>
</reference>
<gene>
    <name evidence="2" type="ORF">DYU05_01735</name>
</gene>
<dbReference type="InterPro" id="IPR025250">
    <property type="entry name" value="DUF4199"/>
</dbReference>
<evidence type="ECO:0000256" key="1">
    <source>
        <dbReference type="SAM" id="Phobius"/>
    </source>
</evidence>
<dbReference type="Pfam" id="PF13858">
    <property type="entry name" value="DUF4199"/>
    <property type="match status" value="1"/>
</dbReference>
<keyword evidence="3" id="KW-1185">Reference proteome</keyword>
<dbReference type="OrthoDB" id="1122768at2"/>
<proteinExistence type="predicted"/>
<keyword evidence="1" id="KW-1133">Transmembrane helix</keyword>